<dbReference type="GO" id="GO:0004301">
    <property type="term" value="F:epoxide hydrolase activity"/>
    <property type="evidence" value="ECO:0007669"/>
    <property type="project" value="TreeGrafter"/>
</dbReference>
<reference evidence="3 4" key="1">
    <citation type="submission" date="2016-10" db="EMBL/GenBank/DDBJ databases">
        <authorList>
            <person name="Varghese N."/>
            <person name="Submissions S."/>
        </authorList>
    </citation>
    <scope>NUCLEOTIDE SEQUENCE [LARGE SCALE GENOMIC DNA]</scope>
    <source>
        <strain evidence="3 4">Mar_2010_102</strain>
    </source>
</reference>
<evidence type="ECO:0000313" key="4">
    <source>
        <dbReference type="Proteomes" id="UP000198858"/>
    </source>
</evidence>
<evidence type="ECO:0000256" key="1">
    <source>
        <dbReference type="ARBA" id="ARBA00022801"/>
    </source>
</evidence>
<accession>A0A1H1SF52</accession>
<dbReference type="SUPFAM" id="SSF53474">
    <property type="entry name" value="alpha/beta-Hydrolases"/>
    <property type="match status" value="1"/>
</dbReference>
<evidence type="ECO:0000259" key="2">
    <source>
        <dbReference type="Pfam" id="PF00561"/>
    </source>
</evidence>
<dbReference type="Proteomes" id="UP000198858">
    <property type="component" value="Chromosome I"/>
</dbReference>
<protein>
    <submittedName>
        <fullName evidence="3">Pimeloyl-ACP methyl ester carboxylesterase</fullName>
    </submittedName>
</protein>
<dbReference type="InterPro" id="IPR029058">
    <property type="entry name" value="AB_hydrolase_fold"/>
</dbReference>
<keyword evidence="1" id="KW-0378">Hydrolase</keyword>
<dbReference type="InterPro" id="IPR000639">
    <property type="entry name" value="Epox_hydrolase-like"/>
</dbReference>
<dbReference type="EMBL" id="LT629745">
    <property type="protein sequence ID" value="SDS46597.1"/>
    <property type="molecule type" value="Genomic_DNA"/>
</dbReference>
<dbReference type="InterPro" id="IPR051340">
    <property type="entry name" value="Haloalkane_dehalogenase"/>
</dbReference>
<dbReference type="Gene3D" id="3.40.50.1820">
    <property type="entry name" value="alpha/beta hydrolase"/>
    <property type="match status" value="1"/>
</dbReference>
<proteinExistence type="predicted"/>
<dbReference type="RefSeq" id="WP_089663832.1">
    <property type="nucleotide sequence ID" value="NZ_LT629745.1"/>
</dbReference>
<name>A0A1H1SF52_9FLAO</name>
<dbReference type="STRING" id="1250231.SAMN04488552_3253"/>
<dbReference type="PRINTS" id="PR00412">
    <property type="entry name" value="EPOXHYDRLASE"/>
</dbReference>
<dbReference type="PANTHER" id="PTHR42977:SF3">
    <property type="entry name" value="AB HYDROLASE-1 DOMAIN-CONTAINING PROTEIN"/>
    <property type="match status" value="1"/>
</dbReference>
<sequence>MSDKSSVESIIEKHKAAGKYFNVNGLQCFGLDQGKGEAVFCLHGVPTSSFLYRKIVPALAKKGYRGVAIDFPGLGLSDRPEDFDYSFASLAKFCAEAAKSLGLEKYHLLIHDIGGPIGFALASENRDKILSITILNSWIDVVNFKKPWPMRPFEKPVLGEIELATLTYPTWQLMFNKMGVNDSSGIPKNEINAHIDILKREDGGDAYLKIMRSFNDSEEFRSLCYRAVQNVPYPIQAVWGADDPFLTLDHHGKEIKEVAGLSEIYQLSSRHFLQEEKPMEIVDKVEEIIQRSKQMIPR</sequence>
<dbReference type="PANTHER" id="PTHR42977">
    <property type="entry name" value="HYDROLASE-RELATED"/>
    <property type="match status" value="1"/>
</dbReference>
<organism evidence="3 4">
    <name type="scientific">Christiangramia echinicola</name>
    <dbReference type="NCBI Taxonomy" id="279359"/>
    <lineage>
        <taxon>Bacteria</taxon>
        <taxon>Pseudomonadati</taxon>
        <taxon>Bacteroidota</taxon>
        <taxon>Flavobacteriia</taxon>
        <taxon>Flavobacteriales</taxon>
        <taxon>Flavobacteriaceae</taxon>
        <taxon>Christiangramia</taxon>
    </lineage>
</organism>
<keyword evidence="4" id="KW-1185">Reference proteome</keyword>
<evidence type="ECO:0000313" key="3">
    <source>
        <dbReference type="EMBL" id="SDS46597.1"/>
    </source>
</evidence>
<dbReference type="Pfam" id="PF00561">
    <property type="entry name" value="Abhydrolase_1"/>
    <property type="match status" value="1"/>
</dbReference>
<gene>
    <name evidence="3" type="ORF">SAMN04488552_3253</name>
</gene>
<feature type="domain" description="AB hydrolase-1" evidence="2">
    <location>
        <begin position="38"/>
        <end position="253"/>
    </location>
</feature>
<dbReference type="InterPro" id="IPR000073">
    <property type="entry name" value="AB_hydrolase_1"/>
</dbReference>
<dbReference type="AlphaFoldDB" id="A0A1H1SF52"/>